<evidence type="ECO:0000256" key="1">
    <source>
        <dbReference type="SAM" id="SignalP"/>
    </source>
</evidence>
<name>A0A2M4D8X1_ANODA</name>
<evidence type="ECO:0000313" key="2">
    <source>
        <dbReference type="EMBL" id="MBW73941.1"/>
    </source>
</evidence>
<dbReference type="EMBL" id="GGFL01009763">
    <property type="protein sequence ID" value="MBW73941.1"/>
    <property type="molecule type" value="Transcribed_RNA"/>
</dbReference>
<organism evidence="2">
    <name type="scientific">Anopheles darlingi</name>
    <name type="common">Mosquito</name>
    <dbReference type="NCBI Taxonomy" id="43151"/>
    <lineage>
        <taxon>Eukaryota</taxon>
        <taxon>Metazoa</taxon>
        <taxon>Ecdysozoa</taxon>
        <taxon>Arthropoda</taxon>
        <taxon>Hexapoda</taxon>
        <taxon>Insecta</taxon>
        <taxon>Pterygota</taxon>
        <taxon>Neoptera</taxon>
        <taxon>Endopterygota</taxon>
        <taxon>Diptera</taxon>
        <taxon>Nematocera</taxon>
        <taxon>Culicoidea</taxon>
        <taxon>Culicidae</taxon>
        <taxon>Anophelinae</taxon>
        <taxon>Anopheles</taxon>
    </lineage>
</organism>
<proteinExistence type="predicted"/>
<accession>A0A2M4D8X1</accession>
<dbReference type="AlphaFoldDB" id="A0A2M4D8X1"/>
<protein>
    <submittedName>
        <fullName evidence="2">Putative secreted protein</fullName>
    </submittedName>
</protein>
<reference evidence="2" key="1">
    <citation type="submission" date="2018-01" db="EMBL/GenBank/DDBJ databases">
        <title>An insight into the sialome of Amazonian anophelines.</title>
        <authorList>
            <person name="Ribeiro J.M."/>
            <person name="Scarpassa V."/>
            <person name="Calvo E."/>
        </authorList>
    </citation>
    <scope>NUCLEOTIDE SEQUENCE</scope>
</reference>
<sequence length="144" mass="16505">MIWFIAIPLSTVPTSSLSIHFWLCCFSFCAPLLSQTDVFRAKQILTNRGSRKSSSISYAFLNGCFVFHPCDFISYGKFATRAVDCVLGECDETYFRLWFGLREIVLQLMHQTESLACSEVTLFREDQSSMTIALIYKQGKRIQK</sequence>
<feature type="chain" id="PRO_5014856888" evidence="1">
    <location>
        <begin position="19"/>
        <end position="144"/>
    </location>
</feature>
<feature type="signal peptide" evidence="1">
    <location>
        <begin position="1"/>
        <end position="18"/>
    </location>
</feature>
<keyword evidence="1" id="KW-0732">Signal</keyword>